<feature type="transmembrane region" description="Helical" evidence="1">
    <location>
        <begin position="24"/>
        <end position="43"/>
    </location>
</feature>
<evidence type="ECO:0008006" key="4">
    <source>
        <dbReference type="Google" id="ProtNLM"/>
    </source>
</evidence>
<protein>
    <recommendedName>
        <fullName evidence="4">TNase-like domain-containing protein</fullName>
    </recommendedName>
</protein>
<reference evidence="2 3" key="1">
    <citation type="journal article" date="2015" name="Nature">
        <title>rRNA introns, odd ribosomes, and small enigmatic genomes across a large radiation of phyla.</title>
        <authorList>
            <person name="Brown C.T."/>
            <person name="Hug L.A."/>
            <person name="Thomas B.C."/>
            <person name="Sharon I."/>
            <person name="Castelle C.J."/>
            <person name="Singh A."/>
            <person name="Wilkins M.J."/>
            <person name="Williams K.H."/>
            <person name="Banfield J.F."/>
        </authorList>
    </citation>
    <scope>NUCLEOTIDE SEQUENCE [LARGE SCALE GENOMIC DNA]</scope>
</reference>
<comment type="caution">
    <text evidence="2">The sequence shown here is derived from an EMBL/GenBank/DDBJ whole genome shotgun (WGS) entry which is preliminary data.</text>
</comment>
<evidence type="ECO:0000313" key="3">
    <source>
        <dbReference type="Proteomes" id="UP000033854"/>
    </source>
</evidence>
<dbReference type="InterPro" id="IPR035437">
    <property type="entry name" value="SNase_OB-fold_sf"/>
</dbReference>
<keyword evidence="1" id="KW-1133">Transmembrane helix</keyword>
<evidence type="ECO:0000256" key="1">
    <source>
        <dbReference type="SAM" id="Phobius"/>
    </source>
</evidence>
<sequence length="195" mass="22225">MYDGVVEKKTRVKEKNKRLEPRQIFLMLFVVFIVVLSGLVLVIRQSEKAYHVDRVIDGETVVFEGGKTVGLLGVSMTEKSGESGLLAKQYLNSILDGRNIWLEYDRKSKDSSGRNLVWMWVGCENTPKFMASDLIKMISDRGKDTLEANPIGCEKGVLVNEQVIKMDLLKAQFDDNGWEMKYQRRLEMAGKVDKN</sequence>
<gene>
    <name evidence="2" type="ORF">UV06_C0009G0022</name>
</gene>
<keyword evidence="1" id="KW-0812">Transmembrane</keyword>
<dbReference type="SUPFAM" id="SSF50199">
    <property type="entry name" value="Staphylococcal nuclease"/>
    <property type="match status" value="1"/>
</dbReference>
<dbReference type="Proteomes" id="UP000033854">
    <property type="component" value="Unassembled WGS sequence"/>
</dbReference>
<name>A0A0G0Z1E7_9BACT</name>
<accession>A0A0G0Z1E7</accession>
<evidence type="ECO:0000313" key="2">
    <source>
        <dbReference type="EMBL" id="KKS42602.1"/>
    </source>
</evidence>
<dbReference type="EMBL" id="LCDA01000009">
    <property type="protein sequence ID" value="KKS42602.1"/>
    <property type="molecule type" value="Genomic_DNA"/>
</dbReference>
<keyword evidence="1" id="KW-0472">Membrane</keyword>
<dbReference type="AlphaFoldDB" id="A0A0G0Z1E7"/>
<dbReference type="Gene3D" id="2.40.50.90">
    <property type="match status" value="1"/>
</dbReference>
<proteinExistence type="predicted"/>
<organism evidence="2 3">
    <name type="scientific">Candidatus Collierbacteria bacterium GW2011_GWA2_42_17</name>
    <dbReference type="NCBI Taxonomy" id="1618378"/>
    <lineage>
        <taxon>Bacteria</taxon>
        <taxon>Candidatus Collieribacteriota</taxon>
    </lineage>
</organism>